<dbReference type="HAMAP" id="MF_00724">
    <property type="entry name" value="FliE"/>
    <property type="match status" value="1"/>
</dbReference>
<evidence type="ECO:0000256" key="1">
    <source>
        <dbReference type="ARBA" id="ARBA00004117"/>
    </source>
</evidence>
<reference evidence="6 7" key="1">
    <citation type="submission" date="2019-08" db="EMBL/GenBank/DDBJ databases">
        <title>Microbe sample from Colwellia echini.</title>
        <authorList>
            <person name="Christiansen L."/>
            <person name="Pathiraja D."/>
            <person name="Schultz-Johansen M."/>
            <person name="Choi I.-G."/>
            <person name="Stougaard P."/>
        </authorList>
    </citation>
    <scope>NUCLEOTIDE SEQUENCE [LARGE SCALE GENOMIC DNA]</scope>
    <source>
        <strain evidence="6 7">A3</strain>
    </source>
</reference>
<dbReference type="RefSeq" id="WP_101344115.1">
    <property type="nucleotide sequence ID" value="NZ_PJAI02000009.1"/>
</dbReference>
<name>A0ABY3MWM4_9GAMM</name>
<dbReference type="EMBL" id="PJAI02000009">
    <property type="protein sequence ID" value="TYK65608.1"/>
    <property type="molecule type" value="Genomic_DNA"/>
</dbReference>
<dbReference type="PANTHER" id="PTHR34653:SF1">
    <property type="entry name" value="FLAGELLAR HOOK-BASAL BODY COMPLEX PROTEIN FLIE"/>
    <property type="match status" value="1"/>
</dbReference>
<proteinExistence type="inferred from homology"/>
<dbReference type="PRINTS" id="PR01006">
    <property type="entry name" value="FLGHOOKFLIE"/>
</dbReference>
<comment type="caution">
    <text evidence="6">The sequence shown here is derived from an EMBL/GenBank/DDBJ whole genome shotgun (WGS) entry which is preliminary data.</text>
</comment>
<evidence type="ECO:0000256" key="2">
    <source>
        <dbReference type="ARBA" id="ARBA00009272"/>
    </source>
</evidence>
<organism evidence="6 7">
    <name type="scientific">Colwellia echini</name>
    <dbReference type="NCBI Taxonomy" id="1982103"/>
    <lineage>
        <taxon>Bacteria</taxon>
        <taxon>Pseudomonadati</taxon>
        <taxon>Pseudomonadota</taxon>
        <taxon>Gammaproteobacteria</taxon>
        <taxon>Alteromonadales</taxon>
        <taxon>Colwelliaceae</taxon>
        <taxon>Colwellia</taxon>
    </lineage>
</organism>
<comment type="similarity">
    <text evidence="2 5">Belongs to the FliE family.</text>
</comment>
<keyword evidence="6" id="KW-0282">Flagellum</keyword>
<comment type="subcellular location">
    <subcellularLocation>
        <location evidence="1 5">Bacterial flagellum basal body</location>
    </subcellularLocation>
</comment>
<gene>
    <name evidence="5 6" type="primary">fliE</name>
    <name evidence="6" type="ORF">CWS31_009605</name>
</gene>
<evidence type="ECO:0000256" key="4">
    <source>
        <dbReference type="ARBA" id="ARBA00023143"/>
    </source>
</evidence>
<keyword evidence="6" id="KW-0969">Cilium</keyword>
<protein>
    <recommendedName>
        <fullName evidence="3 5">Flagellar hook-basal body complex protein FliE</fullName>
    </recommendedName>
</protein>
<dbReference type="PANTHER" id="PTHR34653">
    <property type="match status" value="1"/>
</dbReference>
<dbReference type="NCBIfam" id="TIGR00205">
    <property type="entry name" value="fliE"/>
    <property type="match status" value="1"/>
</dbReference>
<dbReference type="Proteomes" id="UP000815846">
    <property type="component" value="Unassembled WGS sequence"/>
</dbReference>
<evidence type="ECO:0000256" key="3">
    <source>
        <dbReference type="ARBA" id="ARBA00018024"/>
    </source>
</evidence>
<keyword evidence="7" id="KW-1185">Reference proteome</keyword>
<dbReference type="Pfam" id="PF02049">
    <property type="entry name" value="FliE"/>
    <property type="match status" value="1"/>
</dbReference>
<keyword evidence="4 5" id="KW-0975">Bacterial flagellum</keyword>
<dbReference type="InterPro" id="IPR001624">
    <property type="entry name" value="FliE"/>
</dbReference>
<accession>A0ABY3MWM4</accession>
<evidence type="ECO:0000313" key="7">
    <source>
        <dbReference type="Proteomes" id="UP000815846"/>
    </source>
</evidence>
<evidence type="ECO:0000256" key="5">
    <source>
        <dbReference type="HAMAP-Rule" id="MF_00724"/>
    </source>
</evidence>
<sequence length="122" mass="12870">MDIKGNSLYSQMQSMSLQAMGNKLPTTGADAIGVDGIPANSVGKINQSTSNFGDMLSSALNNVNELQSDAGDKKKAFEMGDTSVTLAEVMIASSKSGIALDATVQIRNKFVEAYKEIMSMPV</sequence>
<keyword evidence="6" id="KW-0966">Cell projection</keyword>
<evidence type="ECO:0000313" key="6">
    <source>
        <dbReference type="EMBL" id="TYK65608.1"/>
    </source>
</evidence>